<sequence>MAIAVHSFQWIPPNPTSYLSQNDDGPPGPESPYSFGLYRHLTRDLGFNVKVVIPSSQKSWIGKAYHITETTEGRYYYPREPDGLGETSYVSRPLRDGEIAEWILLDGTPATCANIALHNIFPGKIDLLISGPNFGRNTSAAFSLSSGTIGAALSSSLSKIRSIAVSYGNVERPTPKAYFEPAHNLSARIICYLWNNWGKDPGGVRNGEVDLYNVNVPMIGQLLNDEGMQVHWTFMWRNSYGRLFKGVPAVEPPKLGIQQPEEGSDASKKMDSENTGYDIASVKIGDLAFKFSPDIQDLITPDLSTVPIGSDGWAIGKGFASVSPLRACFAEAGNTPLFSDPDIGTKIIKL</sequence>
<organism evidence="1 2">
    <name type="scientific">Hygrophoropsis aurantiaca</name>
    <dbReference type="NCBI Taxonomy" id="72124"/>
    <lineage>
        <taxon>Eukaryota</taxon>
        <taxon>Fungi</taxon>
        <taxon>Dikarya</taxon>
        <taxon>Basidiomycota</taxon>
        <taxon>Agaricomycotina</taxon>
        <taxon>Agaricomycetes</taxon>
        <taxon>Agaricomycetidae</taxon>
        <taxon>Boletales</taxon>
        <taxon>Coniophorineae</taxon>
        <taxon>Hygrophoropsidaceae</taxon>
        <taxon>Hygrophoropsis</taxon>
    </lineage>
</organism>
<keyword evidence="2" id="KW-1185">Reference proteome</keyword>
<protein>
    <submittedName>
        <fullName evidence="1">Sure-like protein</fullName>
    </submittedName>
</protein>
<comment type="caution">
    <text evidence="1">The sequence shown here is derived from an EMBL/GenBank/DDBJ whole genome shotgun (WGS) entry which is preliminary data.</text>
</comment>
<evidence type="ECO:0000313" key="2">
    <source>
        <dbReference type="Proteomes" id="UP000790377"/>
    </source>
</evidence>
<name>A0ACB8AR78_9AGAM</name>
<gene>
    <name evidence="1" type="ORF">BJ138DRAFT_1122302</name>
</gene>
<dbReference type="Proteomes" id="UP000790377">
    <property type="component" value="Unassembled WGS sequence"/>
</dbReference>
<reference evidence="1" key="1">
    <citation type="journal article" date="2021" name="New Phytol.">
        <title>Evolutionary innovations through gain and loss of genes in the ectomycorrhizal Boletales.</title>
        <authorList>
            <person name="Wu G."/>
            <person name="Miyauchi S."/>
            <person name="Morin E."/>
            <person name="Kuo A."/>
            <person name="Drula E."/>
            <person name="Varga T."/>
            <person name="Kohler A."/>
            <person name="Feng B."/>
            <person name="Cao Y."/>
            <person name="Lipzen A."/>
            <person name="Daum C."/>
            <person name="Hundley H."/>
            <person name="Pangilinan J."/>
            <person name="Johnson J."/>
            <person name="Barry K."/>
            <person name="LaButti K."/>
            <person name="Ng V."/>
            <person name="Ahrendt S."/>
            <person name="Min B."/>
            <person name="Choi I.G."/>
            <person name="Park H."/>
            <person name="Plett J.M."/>
            <person name="Magnuson J."/>
            <person name="Spatafora J.W."/>
            <person name="Nagy L.G."/>
            <person name="Henrissat B."/>
            <person name="Grigoriev I.V."/>
            <person name="Yang Z.L."/>
            <person name="Xu J."/>
            <person name="Martin F.M."/>
        </authorList>
    </citation>
    <scope>NUCLEOTIDE SEQUENCE</scope>
    <source>
        <strain evidence="1">ATCC 28755</strain>
    </source>
</reference>
<evidence type="ECO:0000313" key="1">
    <source>
        <dbReference type="EMBL" id="KAH7915777.1"/>
    </source>
</evidence>
<accession>A0ACB8AR78</accession>
<dbReference type="EMBL" id="MU267596">
    <property type="protein sequence ID" value="KAH7915777.1"/>
    <property type="molecule type" value="Genomic_DNA"/>
</dbReference>
<proteinExistence type="predicted"/>